<keyword evidence="15" id="KW-1185">Reference proteome</keyword>
<dbReference type="SMART" id="SM00744">
    <property type="entry name" value="RINGv"/>
    <property type="match status" value="1"/>
</dbReference>
<comment type="subcellular location">
    <subcellularLocation>
        <location evidence="1">Membrane</location>
        <topology evidence="1">Multi-pass membrane protein</topology>
    </subcellularLocation>
</comment>
<organism evidence="14 15">
    <name type="scientific">Folsomia candida</name>
    <name type="common">Springtail</name>
    <dbReference type="NCBI Taxonomy" id="158441"/>
    <lineage>
        <taxon>Eukaryota</taxon>
        <taxon>Metazoa</taxon>
        <taxon>Ecdysozoa</taxon>
        <taxon>Arthropoda</taxon>
        <taxon>Hexapoda</taxon>
        <taxon>Collembola</taxon>
        <taxon>Entomobryomorpha</taxon>
        <taxon>Isotomoidea</taxon>
        <taxon>Isotomidae</taxon>
        <taxon>Proisotominae</taxon>
        <taxon>Folsomia</taxon>
    </lineage>
</organism>
<dbReference type="OMA" id="HITHRYH"/>
<proteinExistence type="predicted"/>
<dbReference type="PANTHER" id="PTHR46065:SF3">
    <property type="entry name" value="FI20425P1"/>
    <property type="match status" value="1"/>
</dbReference>
<dbReference type="InterPro" id="IPR001841">
    <property type="entry name" value="Znf_RING"/>
</dbReference>
<evidence type="ECO:0000256" key="11">
    <source>
        <dbReference type="SAM" id="Phobius"/>
    </source>
</evidence>
<reference evidence="14 15" key="1">
    <citation type="submission" date="2015-12" db="EMBL/GenBank/DDBJ databases">
        <title>The genome of Folsomia candida.</title>
        <authorList>
            <person name="Faddeeva A."/>
            <person name="Derks M.F."/>
            <person name="Anvar Y."/>
            <person name="Smit S."/>
            <person name="Van Straalen N."/>
            <person name="Roelofs D."/>
        </authorList>
    </citation>
    <scope>NUCLEOTIDE SEQUENCE [LARGE SCALE GENOMIC DNA]</scope>
    <source>
        <strain evidence="14 15">VU population</strain>
        <tissue evidence="14">Whole body</tissue>
    </source>
</reference>
<dbReference type="Proteomes" id="UP000198287">
    <property type="component" value="Unassembled WGS sequence"/>
</dbReference>
<dbReference type="EMBL" id="LNIX01000003">
    <property type="protein sequence ID" value="OXA58007.1"/>
    <property type="molecule type" value="Genomic_DNA"/>
</dbReference>
<evidence type="ECO:0000256" key="6">
    <source>
        <dbReference type="ARBA" id="ARBA00022786"/>
    </source>
</evidence>
<dbReference type="GO" id="GO:0008270">
    <property type="term" value="F:zinc ion binding"/>
    <property type="evidence" value="ECO:0007669"/>
    <property type="project" value="UniProtKB-KW"/>
</dbReference>
<accession>A0A226ELI8</accession>
<keyword evidence="8 11" id="KW-1133">Transmembrane helix</keyword>
<dbReference type="GO" id="GO:0016020">
    <property type="term" value="C:membrane"/>
    <property type="evidence" value="ECO:0007669"/>
    <property type="project" value="UniProtKB-SubCell"/>
</dbReference>
<dbReference type="SUPFAM" id="SSF57850">
    <property type="entry name" value="RING/U-box"/>
    <property type="match status" value="1"/>
</dbReference>
<evidence type="ECO:0000259" key="12">
    <source>
        <dbReference type="PROSITE" id="PS50089"/>
    </source>
</evidence>
<comment type="caution">
    <text evidence="14">The sequence shown here is derived from an EMBL/GenBank/DDBJ whole genome shotgun (WGS) entry which is preliminary data.</text>
</comment>
<dbReference type="Pfam" id="PF12906">
    <property type="entry name" value="RINGv"/>
    <property type="match status" value="1"/>
</dbReference>
<dbReference type="PROSITE" id="PS50089">
    <property type="entry name" value="ZF_RING_2"/>
    <property type="match status" value="1"/>
</dbReference>
<dbReference type="InterPro" id="IPR011016">
    <property type="entry name" value="Znf_RING-CH"/>
</dbReference>
<sequence>MLSQLATFGTMSNLVTDNPEDFSLIQLGCNYSIDMASLEVIEIKDSLRIAELTSSHKVVVSTTAVTIEPEYCCWSSSVEMQRSEETQTLSNIFCRICLEGQSNNGRSGNNEALISPCKCTGTLAQIHKSCLEQWLSISNTNGCEICHFSYKTTRIPPTFKDCLMDPGNTYFCRNLVADIICFVLLTPVLVVSLYLCILGANKYYYEFSSPEQSVGLVGLSFLLLFVYFIWLHITHRYHYTVWMGWKATHEKVKLVLL</sequence>
<feature type="transmembrane region" description="Helical" evidence="11">
    <location>
        <begin position="212"/>
        <end position="233"/>
    </location>
</feature>
<keyword evidence="4" id="KW-0479">Metal-binding</keyword>
<evidence type="ECO:0000256" key="9">
    <source>
        <dbReference type="ARBA" id="ARBA00023136"/>
    </source>
</evidence>
<dbReference type="PANTHER" id="PTHR46065">
    <property type="entry name" value="E3 UBIQUITIN-PROTEIN LIGASE MARCH 2/3 FAMILY MEMBER"/>
    <property type="match status" value="1"/>
</dbReference>
<dbReference type="Gene3D" id="3.30.40.10">
    <property type="entry name" value="Zinc/RING finger domain, C3HC4 (zinc finger)"/>
    <property type="match status" value="1"/>
</dbReference>
<name>A0A226ELI8_FOLCA</name>
<feature type="domain" description="RING-CH-type" evidence="13">
    <location>
        <begin position="86"/>
        <end position="153"/>
    </location>
</feature>
<feature type="transmembrane region" description="Helical" evidence="11">
    <location>
        <begin position="175"/>
        <end position="200"/>
    </location>
</feature>
<dbReference type="GO" id="GO:0004842">
    <property type="term" value="F:ubiquitin-protein transferase activity"/>
    <property type="evidence" value="ECO:0007669"/>
    <property type="project" value="TreeGrafter"/>
</dbReference>
<evidence type="ECO:0000256" key="4">
    <source>
        <dbReference type="ARBA" id="ARBA00022723"/>
    </source>
</evidence>
<protein>
    <submittedName>
        <fullName evidence="14">E3 ubiquitin-protein ligase MARCH2</fullName>
    </submittedName>
</protein>
<evidence type="ECO:0000256" key="5">
    <source>
        <dbReference type="ARBA" id="ARBA00022771"/>
    </source>
</evidence>
<keyword evidence="7" id="KW-0862">Zinc</keyword>
<keyword evidence="9 11" id="KW-0472">Membrane</keyword>
<evidence type="ECO:0000313" key="15">
    <source>
        <dbReference type="Proteomes" id="UP000198287"/>
    </source>
</evidence>
<keyword evidence="3 11" id="KW-0812">Transmembrane</keyword>
<dbReference type="STRING" id="158441.A0A226ELI8"/>
<evidence type="ECO:0000256" key="1">
    <source>
        <dbReference type="ARBA" id="ARBA00004141"/>
    </source>
</evidence>
<evidence type="ECO:0000256" key="8">
    <source>
        <dbReference type="ARBA" id="ARBA00022989"/>
    </source>
</evidence>
<evidence type="ECO:0000256" key="3">
    <source>
        <dbReference type="ARBA" id="ARBA00022692"/>
    </source>
</evidence>
<evidence type="ECO:0000256" key="7">
    <source>
        <dbReference type="ARBA" id="ARBA00022833"/>
    </source>
</evidence>
<gene>
    <name evidence="14" type="ORF">Fcan01_06922</name>
</gene>
<evidence type="ECO:0000256" key="10">
    <source>
        <dbReference type="PROSITE-ProRule" id="PRU00175"/>
    </source>
</evidence>
<evidence type="ECO:0000256" key="2">
    <source>
        <dbReference type="ARBA" id="ARBA00022679"/>
    </source>
</evidence>
<dbReference type="GO" id="GO:0016567">
    <property type="term" value="P:protein ubiquitination"/>
    <property type="evidence" value="ECO:0007669"/>
    <property type="project" value="TreeGrafter"/>
</dbReference>
<dbReference type="InterPro" id="IPR013083">
    <property type="entry name" value="Znf_RING/FYVE/PHD"/>
</dbReference>
<keyword evidence="2" id="KW-0808">Transferase</keyword>
<keyword evidence="5 10" id="KW-0863">Zinc-finger</keyword>
<feature type="domain" description="RING-type" evidence="12">
    <location>
        <begin position="94"/>
        <end position="147"/>
    </location>
</feature>
<evidence type="ECO:0000259" key="13">
    <source>
        <dbReference type="PROSITE" id="PS51292"/>
    </source>
</evidence>
<dbReference type="PROSITE" id="PS51292">
    <property type="entry name" value="ZF_RING_CH"/>
    <property type="match status" value="1"/>
</dbReference>
<keyword evidence="6" id="KW-0833">Ubl conjugation pathway</keyword>
<dbReference type="OrthoDB" id="273089at2759"/>
<dbReference type="AlphaFoldDB" id="A0A226ELI8"/>
<evidence type="ECO:0000313" key="14">
    <source>
        <dbReference type="EMBL" id="OXA58007.1"/>
    </source>
</evidence>